<dbReference type="PRINTS" id="PR00081">
    <property type="entry name" value="GDHRDH"/>
</dbReference>
<keyword evidence="2" id="KW-0560">Oxidoreductase</keyword>
<evidence type="ECO:0000313" key="3">
    <source>
        <dbReference type="EMBL" id="EKC64748.1"/>
    </source>
</evidence>
<reference evidence="3" key="1">
    <citation type="journal article" date="2013" name="Environ. Microbiol.">
        <title>Microbiota from the distal guts of lean and obese adolescents exhibit partial functional redundancy besides clear differences in community structure.</title>
        <authorList>
            <person name="Ferrer M."/>
            <person name="Ruiz A."/>
            <person name="Lanza F."/>
            <person name="Haange S.B."/>
            <person name="Oberbach A."/>
            <person name="Till H."/>
            <person name="Bargiela R."/>
            <person name="Campoy C."/>
            <person name="Segura M.T."/>
            <person name="Richter M."/>
            <person name="von Bergen M."/>
            <person name="Seifert J."/>
            <person name="Suarez A."/>
        </authorList>
    </citation>
    <scope>NUCLEOTIDE SEQUENCE</scope>
</reference>
<name>K1T4S1_9ZZZZ</name>
<dbReference type="InterPro" id="IPR002347">
    <property type="entry name" value="SDR_fam"/>
</dbReference>
<proteinExistence type="inferred from homology"/>
<protein>
    <submittedName>
        <fullName evidence="3">Short chain dehydrogenase/reductase family oxidoreductase</fullName>
    </submittedName>
</protein>
<dbReference type="AlphaFoldDB" id="K1T4S1"/>
<sequence>LAIPFQAFYSASKAAVNSLTLALANEVRPFNIKVCAVMPGDVKTGFTAAREKNTAGDEFYGETLKRAVAGMERDEQNGMSPDDIADAVYAAATKARPKLLSTKGTKYHLFLALSKALPVSLVNIIVGKLYS</sequence>
<comment type="similarity">
    <text evidence="1">Belongs to the short-chain dehydrogenases/reductases (SDR) family.</text>
</comment>
<gene>
    <name evidence="3" type="ORF">OBE_06790</name>
</gene>
<dbReference type="InterPro" id="IPR036291">
    <property type="entry name" value="NAD(P)-bd_dom_sf"/>
</dbReference>
<comment type="caution">
    <text evidence="3">The sequence shown here is derived from an EMBL/GenBank/DDBJ whole genome shotgun (WGS) entry which is preliminary data.</text>
</comment>
<evidence type="ECO:0000256" key="1">
    <source>
        <dbReference type="ARBA" id="ARBA00006484"/>
    </source>
</evidence>
<dbReference type="SUPFAM" id="SSF51735">
    <property type="entry name" value="NAD(P)-binding Rossmann-fold domains"/>
    <property type="match status" value="1"/>
</dbReference>
<dbReference type="PANTHER" id="PTHR44169:SF6">
    <property type="entry name" value="NADPH-DEPENDENT 1-ACYLDIHYDROXYACETONE PHOSPHATE REDUCTASE"/>
    <property type="match status" value="1"/>
</dbReference>
<organism evidence="3">
    <name type="scientific">human gut metagenome</name>
    <dbReference type="NCBI Taxonomy" id="408170"/>
    <lineage>
        <taxon>unclassified sequences</taxon>
        <taxon>metagenomes</taxon>
        <taxon>organismal metagenomes</taxon>
    </lineage>
</organism>
<dbReference type="GO" id="GO:0016491">
    <property type="term" value="F:oxidoreductase activity"/>
    <property type="evidence" value="ECO:0007669"/>
    <property type="project" value="UniProtKB-KW"/>
</dbReference>
<accession>K1T4S1</accession>
<evidence type="ECO:0000256" key="2">
    <source>
        <dbReference type="ARBA" id="ARBA00023002"/>
    </source>
</evidence>
<dbReference type="Pfam" id="PF00106">
    <property type="entry name" value="adh_short"/>
    <property type="match status" value="1"/>
</dbReference>
<dbReference type="EMBL" id="AJWZ01004679">
    <property type="protein sequence ID" value="EKC64748.1"/>
    <property type="molecule type" value="Genomic_DNA"/>
</dbReference>
<dbReference type="PANTHER" id="PTHR44169">
    <property type="entry name" value="NADPH-DEPENDENT 1-ACYLDIHYDROXYACETONE PHOSPHATE REDUCTASE"/>
    <property type="match status" value="1"/>
</dbReference>
<feature type="non-terminal residue" evidence="3">
    <location>
        <position position="1"/>
    </location>
</feature>
<dbReference type="Gene3D" id="3.40.50.720">
    <property type="entry name" value="NAD(P)-binding Rossmann-like Domain"/>
    <property type="match status" value="1"/>
</dbReference>